<dbReference type="Proteomes" id="UP001445076">
    <property type="component" value="Unassembled WGS sequence"/>
</dbReference>
<keyword evidence="3" id="KW-1185">Reference proteome</keyword>
<proteinExistence type="predicted"/>
<evidence type="ECO:0000313" key="3">
    <source>
        <dbReference type="Proteomes" id="UP001445076"/>
    </source>
</evidence>
<name>A0AAW0VNX3_CHEQU</name>
<gene>
    <name evidence="2" type="ORF">OTU49_014743</name>
</gene>
<accession>A0AAW0VNX3</accession>
<comment type="caution">
    <text evidence="2">The sequence shown here is derived from an EMBL/GenBank/DDBJ whole genome shotgun (WGS) entry which is preliminary data.</text>
</comment>
<sequence>QNENLLYVHNEEGYNLLQKVVGINNVEMVRWCLTRNVDINRGVCSLPLHIACLRGYEDCVEVLLKHGARIDVEARMCWPGPHNQNCEQRGKYCECIHVFLTPATYQGH</sequence>
<dbReference type="EMBL" id="JARKIK010006748">
    <property type="protein sequence ID" value="KAK8718456.1"/>
    <property type="molecule type" value="Genomic_DNA"/>
</dbReference>
<dbReference type="AlphaFoldDB" id="A0AAW0VNX3"/>
<feature type="repeat" description="ANK" evidence="1">
    <location>
        <begin position="47"/>
        <end position="75"/>
    </location>
</feature>
<dbReference type="InterPro" id="IPR036770">
    <property type="entry name" value="Ankyrin_rpt-contain_sf"/>
</dbReference>
<dbReference type="InterPro" id="IPR002110">
    <property type="entry name" value="Ankyrin_rpt"/>
</dbReference>
<evidence type="ECO:0000313" key="2">
    <source>
        <dbReference type="EMBL" id="KAK8718456.1"/>
    </source>
</evidence>
<dbReference type="Gene3D" id="1.25.40.20">
    <property type="entry name" value="Ankyrin repeat-containing domain"/>
    <property type="match status" value="1"/>
</dbReference>
<dbReference type="PROSITE" id="PS50088">
    <property type="entry name" value="ANK_REPEAT"/>
    <property type="match status" value="1"/>
</dbReference>
<evidence type="ECO:0000256" key="1">
    <source>
        <dbReference type="PROSITE-ProRule" id="PRU00023"/>
    </source>
</evidence>
<dbReference type="Pfam" id="PF12796">
    <property type="entry name" value="Ank_2"/>
    <property type="match status" value="1"/>
</dbReference>
<dbReference type="PROSITE" id="PS50297">
    <property type="entry name" value="ANK_REP_REGION"/>
    <property type="match status" value="1"/>
</dbReference>
<dbReference type="SUPFAM" id="SSF48403">
    <property type="entry name" value="Ankyrin repeat"/>
    <property type="match status" value="1"/>
</dbReference>
<organism evidence="2 3">
    <name type="scientific">Cherax quadricarinatus</name>
    <name type="common">Australian red claw crayfish</name>
    <dbReference type="NCBI Taxonomy" id="27406"/>
    <lineage>
        <taxon>Eukaryota</taxon>
        <taxon>Metazoa</taxon>
        <taxon>Ecdysozoa</taxon>
        <taxon>Arthropoda</taxon>
        <taxon>Crustacea</taxon>
        <taxon>Multicrustacea</taxon>
        <taxon>Malacostraca</taxon>
        <taxon>Eumalacostraca</taxon>
        <taxon>Eucarida</taxon>
        <taxon>Decapoda</taxon>
        <taxon>Pleocyemata</taxon>
        <taxon>Astacidea</taxon>
        <taxon>Parastacoidea</taxon>
        <taxon>Parastacidae</taxon>
        <taxon>Cherax</taxon>
    </lineage>
</organism>
<keyword evidence="1" id="KW-0040">ANK repeat</keyword>
<protein>
    <submittedName>
        <fullName evidence="2">Uncharacterized protein</fullName>
    </submittedName>
</protein>
<feature type="non-terminal residue" evidence="2">
    <location>
        <position position="1"/>
    </location>
</feature>
<reference evidence="2 3" key="1">
    <citation type="journal article" date="2024" name="BMC Genomics">
        <title>Genome assembly of redclaw crayfish (Cherax quadricarinatus) provides insights into its immune adaptation and hypoxia tolerance.</title>
        <authorList>
            <person name="Liu Z."/>
            <person name="Zheng J."/>
            <person name="Li H."/>
            <person name="Fang K."/>
            <person name="Wang S."/>
            <person name="He J."/>
            <person name="Zhou D."/>
            <person name="Weng S."/>
            <person name="Chi M."/>
            <person name="Gu Z."/>
            <person name="He J."/>
            <person name="Li F."/>
            <person name="Wang M."/>
        </authorList>
    </citation>
    <scope>NUCLEOTIDE SEQUENCE [LARGE SCALE GENOMIC DNA]</scope>
    <source>
        <strain evidence="2">ZL_2023a</strain>
    </source>
</reference>
<dbReference type="SMART" id="SM00248">
    <property type="entry name" value="ANK"/>
    <property type="match status" value="2"/>
</dbReference>